<dbReference type="PANTHER" id="PTHR31973">
    <property type="entry name" value="POLYPROTEIN, PUTATIVE-RELATED"/>
    <property type="match status" value="1"/>
</dbReference>
<proteinExistence type="predicted"/>
<accession>A0A7G2ERY5</accession>
<organism evidence="2 3">
    <name type="scientific">Arabidopsis thaliana</name>
    <name type="common">Mouse-ear cress</name>
    <dbReference type="NCBI Taxonomy" id="3702"/>
    <lineage>
        <taxon>Eukaryota</taxon>
        <taxon>Viridiplantae</taxon>
        <taxon>Streptophyta</taxon>
        <taxon>Embryophyta</taxon>
        <taxon>Tracheophyta</taxon>
        <taxon>Spermatophyta</taxon>
        <taxon>Magnoliopsida</taxon>
        <taxon>eudicotyledons</taxon>
        <taxon>Gunneridae</taxon>
        <taxon>Pentapetalae</taxon>
        <taxon>rosids</taxon>
        <taxon>malvids</taxon>
        <taxon>Brassicales</taxon>
        <taxon>Brassicaceae</taxon>
        <taxon>Camelineae</taxon>
        <taxon>Arabidopsis</taxon>
    </lineage>
</organism>
<sequence>MSYFTITDGCNAAIISTKGLMDELCMVICGDWVCSSNGEWKLEICNKLFSRVVPISEEMTLGAFKSAISKEFGTNGVNTSLSYVTPDKDMFTTKEKTPQVLVTSEVGLLYYLSALRENRAVRDISSVGLKTPTIVLTPRDDEFMEELEQAEANIGSNSGQKLSRNDTENEGFNNDVEKLFFVDNDTEKVEAVTEKPEDSIPCGGYDKEFWSNFLTDDYGGSNANELMATGGLDVRYGSNNKVVGSNPDEVVFCTGSGVFDHAIYVNGTGKSIKTEHTKKTAQVMKEKMVGGVGSSQGTRNEVKKLEEVDDEEFDIPHLFEDIEYEVDNLPDLDIDDDGKGIYQGKVYASKEDCQIGLAIYAIKNQFHFKQTRTKWNYFVLSCSDEKCDWRILATLMNGTCYYEIKKAQLQHTCSVETRRQYVKKATSKVIASVFKAKYSEASAGPVPMDLQQLVLEDLRVSASYKKCWRTRESVLTDVGGSDEES</sequence>
<gene>
    <name evidence="2" type="ORF">AT9943_LOCUS12470</name>
</gene>
<dbReference type="AlphaFoldDB" id="A0A7G2ERY5"/>
<evidence type="ECO:0000313" key="3">
    <source>
        <dbReference type="Proteomes" id="UP000516314"/>
    </source>
</evidence>
<evidence type="ECO:0000313" key="2">
    <source>
        <dbReference type="EMBL" id="CAD5324581.1"/>
    </source>
</evidence>
<protein>
    <submittedName>
        <fullName evidence="2">(thale cress) hypothetical protein</fullName>
    </submittedName>
</protein>
<reference evidence="2 3" key="1">
    <citation type="submission" date="2020-09" db="EMBL/GenBank/DDBJ databases">
        <authorList>
            <person name="Ashkenazy H."/>
        </authorList>
    </citation>
    <scope>NUCLEOTIDE SEQUENCE [LARGE SCALE GENOMIC DNA]</scope>
    <source>
        <strain evidence="3">cv. Cdm-0</strain>
    </source>
</reference>
<dbReference type="Pfam" id="PF03108">
    <property type="entry name" value="DBD_Tnp_Mut"/>
    <property type="match status" value="1"/>
</dbReference>
<feature type="domain" description="Transposase MuDR plant" evidence="1">
    <location>
        <begin position="344"/>
        <end position="399"/>
    </location>
</feature>
<dbReference type="InterPro" id="IPR004332">
    <property type="entry name" value="Transposase_MuDR"/>
</dbReference>
<dbReference type="Proteomes" id="UP000516314">
    <property type="component" value="Chromosome 3"/>
</dbReference>
<dbReference type="PANTHER" id="PTHR31973:SF187">
    <property type="entry name" value="MUTATOR TRANSPOSASE MUDRA PROTEIN"/>
    <property type="match status" value="1"/>
</dbReference>
<dbReference type="EMBL" id="LR881468">
    <property type="protein sequence ID" value="CAD5324581.1"/>
    <property type="molecule type" value="Genomic_DNA"/>
</dbReference>
<name>A0A7G2ERY5_ARATH</name>
<evidence type="ECO:0000259" key="1">
    <source>
        <dbReference type="Pfam" id="PF03108"/>
    </source>
</evidence>